<accession>A0A151GNJ0</accession>
<feature type="transmembrane region" description="Helical" evidence="1">
    <location>
        <begin position="47"/>
        <end position="66"/>
    </location>
</feature>
<reference evidence="2 3" key="1">
    <citation type="journal article" date="2016" name="Sci. Rep.">
        <title>Insights into Adaptations to a Near-Obligate Nematode Endoparasitic Lifestyle from the Finished Genome of Drechmeria coniospora.</title>
        <authorList>
            <person name="Zhang L."/>
            <person name="Zhou Z."/>
            <person name="Guo Q."/>
            <person name="Fokkens L."/>
            <person name="Miskei M."/>
            <person name="Pocsi I."/>
            <person name="Zhang W."/>
            <person name="Chen M."/>
            <person name="Wang L."/>
            <person name="Sun Y."/>
            <person name="Donzelli B.G."/>
            <person name="Gibson D.M."/>
            <person name="Nelson D.R."/>
            <person name="Luo J.G."/>
            <person name="Rep M."/>
            <person name="Liu H."/>
            <person name="Yang S."/>
            <person name="Wang J."/>
            <person name="Krasnoff S.B."/>
            <person name="Xu Y."/>
            <person name="Molnar I."/>
            <person name="Lin M."/>
        </authorList>
    </citation>
    <scope>NUCLEOTIDE SEQUENCE [LARGE SCALE GENOMIC DNA]</scope>
    <source>
        <strain evidence="2 3">ARSEF 6962</strain>
    </source>
</reference>
<comment type="caution">
    <text evidence="2">The sequence shown here is derived from an EMBL/GenBank/DDBJ whole genome shotgun (WGS) entry which is preliminary data.</text>
</comment>
<dbReference type="EMBL" id="LAYC01000002">
    <property type="protein sequence ID" value="KYK58687.1"/>
    <property type="molecule type" value="Genomic_DNA"/>
</dbReference>
<keyword evidence="1" id="KW-1133">Transmembrane helix</keyword>
<evidence type="ECO:0000313" key="2">
    <source>
        <dbReference type="EMBL" id="KYK58687.1"/>
    </source>
</evidence>
<dbReference type="Proteomes" id="UP000076580">
    <property type="component" value="Chromosome 02"/>
</dbReference>
<dbReference type="InParanoid" id="A0A151GNJ0"/>
<feature type="transmembrane region" description="Helical" evidence="1">
    <location>
        <begin position="142"/>
        <end position="164"/>
    </location>
</feature>
<dbReference type="AlphaFoldDB" id="A0A151GNJ0"/>
<name>A0A151GNJ0_DRECN</name>
<organism evidence="2 3">
    <name type="scientific">Drechmeria coniospora</name>
    <name type="common">Nematophagous fungus</name>
    <name type="synonym">Meria coniospora</name>
    <dbReference type="NCBI Taxonomy" id="98403"/>
    <lineage>
        <taxon>Eukaryota</taxon>
        <taxon>Fungi</taxon>
        <taxon>Dikarya</taxon>
        <taxon>Ascomycota</taxon>
        <taxon>Pezizomycotina</taxon>
        <taxon>Sordariomycetes</taxon>
        <taxon>Hypocreomycetidae</taxon>
        <taxon>Hypocreales</taxon>
        <taxon>Ophiocordycipitaceae</taxon>
        <taxon>Drechmeria</taxon>
    </lineage>
</organism>
<evidence type="ECO:0008006" key="4">
    <source>
        <dbReference type="Google" id="ProtNLM"/>
    </source>
</evidence>
<proteinExistence type="predicted"/>
<feature type="transmembrane region" description="Helical" evidence="1">
    <location>
        <begin position="73"/>
        <end position="95"/>
    </location>
</feature>
<evidence type="ECO:0000313" key="3">
    <source>
        <dbReference type="Proteomes" id="UP000076580"/>
    </source>
</evidence>
<gene>
    <name evidence="2" type="ORF">DCS_05704</name>
</gene>
<sequence>MGLGLKILQWAIRLVQLLCAALVLGVYAYFLATLYNHNLAIATSVRAVVGISGAAVLYTGVGLLLLCCLAGVLITSAVAILLDVCFIGAFIYVAYANRNGAGSCNGYLDTPFGSGQSSATVVTSGGFTALPSYHTACRLQTASLAVSIIAIFFFCCSIIVELLLIRQHRRDKHFGPSPANNYTSGYAANPEQGRGGFMGRFRSAPKTHAVPQDPNTLPQHTQPGQLVDPMRQSYATEATAVGHDHLPSTNDFAKQEAVYRQPSTAFSGNTQPAAVSPMQQPAQMTNGWHDAPQTANEMAADNQYQGGTYNRF</sequence>
<keyword evidence="1" id="KW-0472">Membrane</keyword>
<evidence type="ECO:0000256" key="1">
    <source>
        <dbReference type="SAM" id="Phobius"/>
    </source>
</evidence>
<protein>
    <recommendedName>
        <fullName evidence="4">MARVEL domain-containing protein</fullName>
    </recommendedName>
</protein>
<dbReference type="GeneID" id="63718347"/>
<keyword evidence="1" id="KW-0812">Transmembrane</keyword>
<feature type="transmembrane region" description="Helical" evidence="1">
    <location>
        <begin position="12"/>
        <end position="35"/>
    </location>
</feature>
<keyword evidence="3" id="KW-1185">Reference proteome</keyword>
<dbReference type="RefSeq" id="XP_040658039.1">
    <property type="nucleotide sequence ID" value="XM_040803006.1"/>
</dbReference>